<dbReference type="Pfam" id="PF00005">
    <property type="entry name" value="ABC_tran"/>
    <property type="match status" value="1"/>
</dbReference>
<evidence type="ECO:0000313" key="10">
    <source>
        <dbReference type="EMBL" id="MTR41768.1"/>
    </source>
</evidence>
<evidence type="ECO:0000313" key="11">
    <source>
        <dbReference type="Proteomes" id="UP000430295"/>
    </source>
</evidence>
<keyword evidence="3" id="KW-0813">Transport</keyword>
<dbReference type="CDD" id="cd03225">
    <property type="entry name" value="ABC_cobalt_CbiO_domain1"/>
    <property type="match status" value="1"/>
</dbReference>
<evidence type="ECO:0000256" key="2">
    <source>
        <dbReference type="ARBA" id="ARBA00005417"/>
    </source>
</evidence>
<gene>
    <name evidence="10" type="ORF">GMC75_08880</name>
</gene>
<comment type="subcellular location">
    <subcellularLocation>
        <location evidence="1">Cell membrane</location>
        <topology evidence="1">Peripheral membrane protein</topology>
    </subcellularLocation>
</comment>
<protein>
    <submittedName>
        <fullName evidence="10">ATP-binding cassette domain-containing protein</fullName>
    </submittedName>
</protein>
<evidence type="ECO:0000256" key="5">
    <source>
        <dbReference type="ARBA" id="ARBA00022741"/>
    </source>
</evidence>
<dbReference type="InterPro" id="IPR027417">
    <property type="entry name" value="P-loop_NTPase"/>
</dbReference>
<evidence type="ECO:0000256" key="4">
    <source>
        <dbReference type="ARBA" id="ARBA00022475"/>
    </source>
</evidence>
<keyword evidence="4" id="KW-1003">Cell membrane</keyword>
<dbReference type="GO" id="GO:0043190">
    <property type="term" value="C:ATP-binding cassette (ABC) transporter complex"/>
    <property type="evidence" value="ECO:0007669"/>
    <property type="project" value="TreeGrafter"/>
</dbReference>
<evidence type="ECO:0000256" key="3">
    <source>
        <dbReference type="ARBA" id="ARBA00022448"/>
    </source>
</evidence>
<keyword evidence="6 10" id="KW-0067">ATP-binding</keyword>
<dbReference type="InterPro" id="IPR003439">
    <property type="entry name" value="ABC_transporter-like_ATP-bd"/>
</dbReference>
<reference evidence="10 11" key="1">
    <citation type="journal article" date="2019" name="Nat. Med.">
        <title>A library of human gut bacterial isolates paired with longitudinal multiomics data enables mechanistic microbiome research.</title>
        <authorList>
            <person name="Poyet M."/>
            <person name="Groussin M."/>
            <person name="Gibbons S.M."/>
            <person name="Avila-Pacheco J."/>
            <person name="Jiang X."/>
            <person name="Kearney S.M."/>
            <person name="Perrotta A.R."/>
            <person name="Berdy B."/>
            <person name="Zhao S."/>
            <person name="Lieberman T.D."/>
            <person name="Swanson P.K."/>
            <person name="Smith M."/>
            <person name="Roesemann S."/>
            <person name="Alexander J.E."/>
            <person name="Rich S.A."/>
            <person name="Livny J."/>
            <person name="Vlamakis H."/>
            <person name="Clish C."/>
            <person name="Bullock K."/>
            <person name="Deik A."/>
            <person name="Scott J."/>
            <person name="Pierce K.A."/>
            <person name="Xavier R.J."/>
            <person name="Alm E.J."/>
        </authorList>
    </citation>
    <scope>NUCLEOTIDE SEQUENCE [LARGE SCALE GENOMIC DNA]</scope>
    <source>
        <strain evidence="10 11">BIOML-A18</strain>
    </source>
</reference>
<dbReference type="Gene3D" id="3.40.50.300">
    <property type="entry name" value="P-loop containing nucleotide triphosphate hydrolases"/>
    <property type="match status" value="1"/>
</dbReference>
<dbReference type="Proteomes" id="UP000430295">
    <property type="component" value="Unassembled WGS sequence"/>
</dbReference>
<proteinExistence type="inferred from homology"/>
<dbReference type="PANTHER" id="PTHR43553">
    <property type="entry name" value="HEAVY METAL TRANSPORTER"/>
    <property type="match status" value="1"/>
</dbReference>
<evidence type="ECO:0000259" key="9">
    <source>
        <dbReference type="PROSITE" id="PS50893"/>
    </source>
</evidence>
<dbReference type="GO" id="GO:0016887">
    <property type="term" value="F:ATP hydrolysis activity"/>
    <property type="evidence" value="ECO:0007669"/>
    <property type="project" value="InterPro"/>
</dbReference>
<dbReference type="GO" id="GO:0005524">
    <property type="term" value="F:ATP binding"/>
    <property type="evidence" value="ECO:0007669"/>
    <property type="project" value="UniProtKB-KW"/>
</dbReference>
<keyword evidence="5" id="KW-0547">Nucleotide-binding</keyword>
<dbReference type="PROSITE" id="PS00211">
    <property type="entry name" value="ABC_TRANSPORTER_1"/>
    <property type="match status" value="1"/>
</dbReference>
<dbReference type="AlphaFoldDB" id="A0A6I3P5X0"/>
<evidence type="ECO:0000256" key="7">
    <source>
        <dbReference type="ARBA" id="ARBA00022967"/>
    </source>
</evidence>
<sequence length="241" mass="27080">MITIQDGNYHYTDEIGIYDIQLQIKQGETIALMGPNGAGKSTLFKILVGLLPLSSGQYHFKDWTIDGPFLKDPHRAGQLFQQVGLIFQNSDTQLFNTSVYDELAFGPRQLGLSAVEIEQRVKDTLALLEIEHLRDRIPYHLSGGEKKLVAIASVLTMNPSLLLFDEPFNGLSPKYQKLIVALLQELKTAGKTIVISSHHFEQIAPIVERVLLFSEEHTITGSYNRADWENHPDIQQSFSTC</sequence>
<dbReference type="InterPro" id="IPR003593">
    <property type="entry name" value="AAA+_ATPase"/>
</dbReference>
<keyword evidence="8" id="KW-0472">Membrane</keyword>
<keyword evidence="7" id="KW-1278">Translocase</keyword>
<dbReference type="SMART" id="SM00382">
    <property type="entry name" value="AAA"/>
    <property type="match status" value="1"/>
</dbReference>
<accession>A0A6I3P5X0</accession>
<evidence type="ECO:0000256" key="6">
    <source>
        <dbReference type="ARBA" id="ARBA00022840"/>
    </source>
</evidence>
<evidence type="ECO:0000256" key="1">
    <source>
        <dbReference type="ARBA" id="ARBA00004202"/>
    </source>
</evidence>
<name>A0A6I3P5X0_STRPA</name>
<comment type="similarity">
    <text evidence="2">Belongs to the ABC transporter superfamily.</text>
</comment>
<dbReference type="SUPFAM" id="SSF52540">
    <property type="entry name" value="P-loop containing nucleoside triphosphate hydrolases"/>
    <property type="match status" value="1"/>
</dbReference>
<dbReference type="PROSITE" id="PS50893">
    <property type="entry name" value="ABC_TRANSPORTER_2"/>
    <property type="match status" value="1"/>
</dbReference>
<dbReference type="RefSeq" id="WP_155199207.1">
    <property type="nucleotide sequence ID" value="NZ_CAXSNQ010000004.1"/>
</dbReference>
<organism evidence="10 11">
    <name type="scientific">Streptococcus parasanguinis</name>
    <dbReference type="NCBI Taxonomy" id="1318"/>
    <lineage>
        <taxon>Bacteria</taxon>
        <taxon>Bacillati</taxon>
        <taxon>Bacillota</taxon>
        <taxon>Bacilli</taxon>
        <taxon>Lactobacillales</taxon>
        <taxon>Streptococcaceae</taxon>
        <taxon>Streptococcus</taxon>
    </lineage>
</organism>
<comment type="caution">
    <text evidence="10">The sequence shown here is derived from an EMBL/GenBank/DDBJ whole genome shotgun (WGS) entry which is preliminary data.</text>
</comment>
<dbReference type="InterPro" id="IPR015856">
    <property type="entry name" value="ABC_transpr_CbiO/EcfA_su"/>
</dbReference>
<dbReference type="PANTHER" id="PTHR43553:SF27">
    <property type="entry name" value="ENERGY-COUPLING FACTOR TRANSPORTER ATP-BINDING PROTEIN ECFA2"/>
    <property type="match status" value="1"/>
</dbReference>
<dbReference type="GO" id="GO:0042626">
    <property type="term" value="F:ATPase-coupled transmembrane transporter activity"/>
    <property type="evidence" value="ECO:0007669"/>
    <property type="project" value="TreeGrafter"/>
</dbReference>
<feature type="domain" description="ABC transporter" evidence="9">
    <location>
        <begin position="2"/>
        <end position="240"/>
    </location>
</feature>
<evidence type="ECO:0000256" key="8">
    <source>
        <dbReference type="ARBA" id="ARBA00023136"/>
    </source>
</evidence>
<dbReference type="InterPro" id="IPR017871">
    <property type="entry name" value="ABC_transporter-like_CS"/>
</dbReference>
<dbReference type="InterPro" id="IPR050095">
    <property type="entry name" value="ECF_ABC_transporter_ATP-bd"/>
</dbReference>
<dbReference type="EMBL" id="WMYS01000006">
    <property type="protein sequence ID" value="MTR41768.1"/>
    <property type="molecule type" value="Genomic_DNA"/>
</dbReference>